<feature type="compositionally biased region" description="Basic and acidic residues" evidence="1">
    <location>
        <begin position="280"/>
        <end position="295"/>
    </location>
</feature>
<dbReference type="EMBL" id="GL379802">
    <property type="protein sequence ID" value="EGT37483.1"/>
    <property type="molecule type" value="Genomic_DNA"/>
</dbReference>
<proteinExistence type="predicted"/>
<organism evidence="3">
    <name type="scientific">Caenorhabditis brenneri</name>
    <name type="common">Nematode worm</name>
    <dbReference type="NCBI Taxonomy" id="135651"/>
    <lineage>
        <taxon>Eukaryota</taxon>
        <taxon>Metazoa</taxon>
        <taxon>Ecdysozoa</taxon>
        <taxon>Nematoda</taxon>
        <taxon>Chromadorea</taxon>
        <taxon>Rhabditida</taxon>
        <taxon>Rhabditina</taxon>
        <taxon>Rhabditomorpha</taxon>
        <taxon>Rhabditoidea</taxon>
        <taxon>Rhabditidae</taxon>
        <taxon>Peloderinae</taxon>
        <taxon>Caenorhabditis</taxon>
    </lineage>
</organism>
<feature type="region of interest" description="Disordered" evidence="1">
    <location>
        <begin position="78"/>
        <end position="138"/>
    </location>
</feature>
<dbReference type="InParanoid" id="G0MMQ6"/>
<reference evidence="3" key="1">
    <citation type="submission" date="2011-07" db="EMBL/GenBank/DDBJ databases">
        <authorList>
            <consortium name="Caenorhabditis brenneri Sequencing and Analysis Consortium"/>
            <person name="Wilson R.K."/>
        </authorList>
    </citation>
    <scope>NUCLEOTIDE SEQUENCE [LARGE SCALE GENOMIC DNA]</scope>
    <source>
        <strain evidence="3">PB2801</strain>
    </source>
</reference>
<keyword evidence="3" id="KW-1185">Reference proteome</keyword>
<evidence type="ECO:0000313" key="3">
    <source>
        <dbReference type="Proteomes" id="UP000008068"/>
    </source>
</evidence>
<dbReference type="Proteomes" id="UP000008068">
    <property type="component" value="Unassembled WGS sequence"/>
</dbReference>
<feature type="region of interest" description="Disordered" evidence="1">
    <location>
        <begin position="1"/>
        <end position="28"/>
    </location>
</feature>
<evidence type="ECO:0000313" key="2">
    <source>
        <dbReference type="EMBL" id="EGT37483.1"/>
    </source>
</evidence>
<name>G0MMQ6_CAEBE</name>
<evidence type="ECO:0000256" key="1">
    <source>
        <dbReference type="SAM" id="MobiDB-lite"/>
    </source>
</evidence>
<dbReference type="AlphaFoldDB" id="G0MMQ6"/>
<accession>G0MMQ6</accession>
<sequence>MMPIRRTDDEDNGAGAPPVAIRGMDSQEKDDALSMEVAANVELIRAAATRRIAESQSQRTPSLKNGTAAQNNFLRQHASQGSLAQQSRVPAPPLNRPLPPLAPRAAPKEQDWTAPNSLRRPQSLKRDQPHQGHPVANDVLFKMPNVVPSSTPTFYRHIENVIQEQGPPGSIQLPADVNPDITTLEYVRLMLDRGERAKTKTSQAPVAQLPVGQALETFPFQTNASEGMSAVVSEQLRGPDPFRRNASGSTSADLPKQRRAPEPRKAPEPRREPEPSNEVRSSKSEAERKRDEHLAVIERMEQEILDEEEEAEREAEAMNAVPTAPVPVKQSYRPAAMPGPITQRPLFNGAPVRTMESVSTQSANADYMEPIDVIWKQKTVTLPNLVKCIKCHGLMSLYMDLRNARDKKEKGLLVPAYQCLRCQEIRPIGAKFHPYEAFARAAWPAMEFNDPATQVRNFDEEVEKRIGEYNRRNQRRREPRSPVVHAVENPRVHVPFGNTATYSLAKLVQKVLVVAGRVETEDAEIDEGMLNEVSAKEFMDAFTTFLADGAEEFARGR</sequence>
<feature type="region of interest" description="Disordered" evidence="1">
    <location>
        <begin position="237"/>
        <end position="295"/>
    </location>
</feature>
<feature type="compositionally biased region" description="Polar residues" evidence="1">
    <location>
        <begin position="78"/>
        <end position="88"/>
    </location>
</feature>
<feature type="compositionally biased region" description="Basic and acidic residues" evidence="1">
    <location>
        <begin position="255"/>
        <end position="274"/>
    </location>
</feature>
<feature type="compositionally biased region" description="Pro residues" evidence="1">
    <location>
        <begin position="90"/>
        <end position="102"/>
    </location>
</feature>
<dbReference type="HOGENOM" id="CLU_489380_0_0_1"/>
<gene>
    <name evidence="2" type="ORF">CAEBREN_20064</name>
</gene>
<protein>
    <submittedName>
        <fullName evidence="2">Uncharacterized protein</fullName>
    </submittedName>
</protein>